<evidence type="ECO:0000259" key="2">
    <source>
        <dbReference type="PROSITE" id="PS51785"/>
    </source>
</evidence>
<organism evidence="3">
    <name type="scientific">marine metagenome</name>
    <dbReference type="NCBI Taxonomy" id="408172"/>
    <lineage>
        <taxon>unclassified sequences</taxon>
        <taxon>metagenomes</taxon>
        <taxon>ecological metagenomes</taxon>
    </lineage>
</organism>
<dbReference type="GO" id="GO:0046872">
    <property type="term" value="F:metal ion binding"/>
    <property type="evidence" value="ECO:0007669"/>
    <property type="project" value="UniProtKB-KW"/>
</dbReference>
<reference evidence="3" key="1">
    <citation type="submission" date="2018-05" db="EMBL/GenBank/DDBJ databases">
        <authorList>
            <person name="Lanie J.A."/>
            <person name="Ng W.-L."/>
            <person name="Kazmierczak K.M."/>
            <person name="Andrzejewski T.M."/>
            <person name="Davidsen T.M."/>
            <person name="Wayne K.J."/>
            <person name="Tettelin H."/>
            <person name="Glass J.I."/>
            <person name="Rusch D."/>
            <person name="Podicherti R."/>
            <person name="Tsui H.-C.T."/>
            <person name="Winkler M.E."/>
        </authorList>
    </citation>
    <scope>NUCLEOTIDE SEQUENCE</scope>
</reference>
<evidence type="ECO:0000313" key="3">
    <source>
        <dbReference type="EMBL" id="SUZ81350.1"/>
    </source>
</evidence>
<accession>A0A381QQK2</accession>
<gene>
    <name evidence="3" type="ORF">METZ01_LOCUS34204</name>
</gene>
<evidence type="ECO:0000259" key="1">
    <source>
        <dbReference type="PROSITE" id="PS51784"/>
    </source>
</evidence>
<dbReference type="PROSITE" id="PS51785">
    <property type="entry name" value="EXOI_C"/>
    <property type="match status" value="1"/>
</dbReference>
<feature type="domain" description="ExoI SH3-like" evidence="1">
    <location>
        <begin position="155"/>
        <end position="295"/>
    </location>
</feature>
<name>A0A381QQK2_9ZZZZ</name>
<dbReference type="EMBL" id="UINC01001464">
    <property type="protein sequence ID" value="SUZ81350.1"/>
    <property type="molecule type" value="Genomic_DNA"/>
</dbReference>
<sequence>MSKLLPWVVPSPEAFLIHKKIECLNEESPSHYEMMLKLREDWLSWSSEKNPIFITYNGHRFDEELFRRQFYWCLLPPYITNTGGATRLDLMYTFQILANFFPNSLVIPKNNENEISLKLTDWAEANNISSLNAHDAVADCYLMVNLCRLVAERAPQAWNASLRGSSKDGNLRLIQSEPFAMIGEVIRKKKFTYPVTFCGQNQKMQNEVAVADLYFDPDALNELSDPELLEQISTAGTGIRKVRINRSLPLINSLEVPSIHDTLDIPFEQLEERAIKIRNNTQLQTRISELLTNNQIQYPPPKFVEQAVYTGFPSREDELWMERFHSTPWEERHKLIEGFEDSRYRELAERLICTNSVDGISDHSLQKYNSFLTQRFSEKGPWLNIDRTLTKIGEMLEAEDDQENKEILHELQKKLKKITF</sequence>
<feature type="domain" description="ExoI C-terminal" evidence="2">
    <location>
        <begin position="299"/>
        <end position="419"/>
    </location>
</feature>
<dbReference type="SUPFAM" id="SSF53098">
    <property type="entry name" value="Ribonuclease H-like"/>
    <property type="match status" value="1"/>
</dbReference>
<dbReference type="Gene3D" id="3.30.1520.20">
    <property type="entry name" value="Exonuclease ExoI, domain 2"/>
    <property type="match status" value="1"/>
</dbReference>
<dbReference type="GO" id="GO:0008310">
    <property type="term" value="F:single-stranded DNA 3'-5' DNA exonuclease activity"/>
    <property type="evidence" value="ECO:0007669"/>
    <property type="project" value="InterPro"/>
</dbReference>
<dbReference type="InterPro" id="IPR058561">
    <property type="entry name" value="Exonuc_1_C"/>
</dbReference>
<dbReference type="InterPro" id="IPR036397">
    <property type="entry name" value="RNaseH_sf"/>
</dbReference>
<dbReference type="GO" id="GO:0003676">
    <property type="term" value="F:nucleic acid binding"/>
    <property type="evidence" value="ECO:0007669"/>
    <property type="project" value="InterPro"/>
</dbReference>
<dbReference type="Gene3D" id="3.30.420.10">
    <property type="entry name" value="Ribonuclease H-like superfamily/Ribonuclease H"/>
    <property type="match status" value="1"/>
</dbReference>
<dbReference type="InterPro" id="IPR038649">
    <property type="entry name" value="EXOI_SH3_sf"/>
</dbReference>
<dbReference type="AlphaFoldDB" id="A0A381QQK2"/>
<protein>
    <submittedName>
        <fullName evidence="3">Uncharacterized protein</fullName>
    </submittedName>
</protein>
<dbReference type="Gene3D" id="1.20.1280.70">
    <property type="entry name" value="Exonuclease ExoI, domain 3"/>
    <property type="match status" value="1"/>
</dbReference>
<dbReference type="GO" id="GO:0006281">
    <property type="term" value="P:DNA repair"/>
    <property type="evidence" value="ECO:0007669"/>
    <property type="project" value="InterPro"/>
</dbReference>
<proteinExistence type="predicted"/>
<dbReference type="InterPro" id="IPR012337">
    <property type="entry name" value="RNaseH-like_sf"/>
</dbReference>
<dbReference type="InterPro" id="IPR034747">
    <property type="entry name" value="EXOI_SH3"/>
</dbReference>
<dbReference type="PROSITE" id="PS51784">
    <property type="entry name" value="EXOI_SH3"/>
    <property type="match status" value="1"/>
</dbReference>
<dbReference type="Pfam" id="PF26016">
    <property type="entry name" value="ExoI_C"/>
    <property type="match status" value="1"/>
</dbReference>